<evidence type="ECO:0000313" key="2">
    <source>
        <dbReference type="Proteomes" id="UP001281761"/>
    </source>
</evidence>
<name>A0ABQ9YJP7_9EUKA</name>
<reference evidence="1 2" key="1">
    <citation type="journal article" date="2022" name="bioRxiv">
        <title>Genomics of Preaxostyla Flagellates Illuminates Evolutionary Transitions and the Path Towards Mitochondrial Loss.</title>
        <authorList>
            <person name="Novak L.V.F."/>
            <person name="Treitli S.C."/>
            <person name="Pyrih J."/>
            <person name="Halakuc P."/>
            <person name="Pipaliya S.V."/>
            <person name="Vacek V."/>
            <person name="Brzon O."/>
            <person name="Soukal P."/>
            <person name="Eme L."/>
            <person name="Dacks J.B."/>
            <person name="Karnkowska A."/>
            <person name="Elias M."/>
            <person name="Hampl V."/>
        </authorList>
    </citation>
    <scope>NUCLEOTIDE SEQUENCE [LARGE SCALE GENOMIC DNA]</scope>
    <source>
        <strain evidence="1">NAU3</strain>
        <tissue evidence="1">Gut</tissue>
    </source>
</reference>
<gene>
    <name evidence="1" type="ORF">BLNAU_1067</name>
</gene>
<comment type="caution">
    <text evidence="1">The sequence shown here is derived from an EMBL/GenBank/DDBJ whole genome shotgun (WGS) entry which is preliminary data.</text>
</comment>
<dbReference type="Proteomes" id="UP001281761">
    <property type="component" value="Unassembled WGS sequence"/>
</dbReference>
<sequence length="764" mass="86510">MSLSIPGETLHEPHINHTSVSTVHVSLVPLGTTNHIPDIAPEDEKSKLLRQTEEERQIVTSLHQIFSRATGKHMISSNLSLSQDFGIDTSRLNGKEKVLQTLSPSGDNVFSDSDPATISASTDWIIGLVSSQEERLSPDLPTDWQESEICVYSTSPSQLQLSPSIPETSGKHMFSSSFSLSLVFTIDTSRLNEKEKFDHTLFDSIDDSKIDENLQKCLFILQETCRVDHIDLTDSFIDSLCACLGGSDEPCCQKSFILLAVLYISFIDDSLQQRILDNLKDAFLAQHIYQAVFLIFVLGRAMRSNPETFSFSAVNWRDVSHFKTMDYNVRLAQMAFVRDAVILFRNRCSLDIFDPKEVVGRLVENYGLFSLTHEEIAKFSNSRDSDFLTSLFTSIIVFSITLNQTLPPRISTLYAATPTHHVEMGAMNHFRIPIHRDLGTSPLSHLILERFIRHRSEDSFDDQLIVLNMGVENNHFNTNSLLVLLHPFFISHLWHIDIATMMQDNREQSGQTVHILRSNFAKSIEMDESTLVLYAAHPPPQFGRFLDSLLTFRIASQPPDVLNFIIYTDYVNFCSPFGDGQLFQHIFQSLFSPLTPRGSITTEQFGLAATIRWLHLTNTWLPKKFDSPLLRFLTPSTLSNRRVTTHELVRLKDSGVGRRLWHINSIDDGIFVDYLDRRELHTFIRRLLVDCFSPFPVFVSLTLLALSNIVANTGPAVHRILCRMGTLSVVISSVSQSSKLEDYEAGLRIVSGLLRSLRLGLNRR</sequence>
<evidence type="ECO:0000313" key="1">
    <source>
        <dbReference type="EMBL" id="KAK2963986.1"/>
    </source>
</evidence>
<protein>
    <submittedName>
        <fullName evidence="1">Uncharacterized protein</fullName>
    </submittedName>
</protein>
<dbReference type="EMBL" id="JARBJD010000004">
    <property type="protein sequence ID" value="KAK2963986.1"/>
    <property type="molecule type" value="Genomic_DNA"/>
</dbReference>
<accession>A0ABQ9YJP7</accession>
<keyword evidence="2" id="KW-1185">Reference proteome</keyword>
<proteinExistence type="predicted"/>
<organism evidence="1 2">
    <name type="scientific">Blattamonas nauphoetae</name>
    <dbReference type="NCBI Taxonomy" id="2049346"/>
    <lineage>
        <taxon>Eukaryota</taxon>
        <taxon>Metamonada</taxon>
        <taxon>Preaxostyla</taxon>
        <taxon>Oxymonadida</taxon>
        <taxon>Blattamonas</taxon>
    </lineage>
</organism>